<dbReference type="InterPro" id="IPR001173">
    <property type="entry name" value="Glyco_trans_2-like"/>
</dbReference>
<organism evidence="2 3">
    <name type="scientific">Paracoccus liaowanqingii</name>
    <dbReference type="NCBI Taxonomy" id="2560053"/>
    <lineage>
        <taxon>Bacteria</taxon>
        <taxon>Pseudomonadati</taxon>
        <taxon>Pseudomonadota</taxon>
        <taxon>Alphaproteobacteria</taxon>
        <taxon>Rhodobacterales</taxon>
        <taxon>Paracoccaceae</taxon>
        <taxon>Paracoccus</taxon>
    </lineage>
</organism>
<proteinExistence type="predicted"/>
<accession>A0A4Y5STU8</accession>
<dbReference type="Pfam" id="PF00535">
    <property type="entry name" value="Glycos_transf_2"/>
    <property type="match status" value="1"/>
</dbReference>
<dbReference type="GO" id="GO:0016740">
    <property type="term" value="F:transferase activity"/>
    <property type="evidence" value="ECO:0007669"/>
    <property type="project" value="UniProtKB-KW"/>
</dbReference>
<evidence type="ECO:0000313" key="3">
    <source>
        <dbReference type="Proteomes" id="UP000296374"/>
    </source>
</evidence>
<keyword evidence="2" id="KW-0614">Plasmid</keyword>
<dbReference type="AlphaFoldDB" id="A0A4Y5STU8"/>
<keyword evidence="2" id="KW-0808">Transferase</keyword>
<sequence>MHDVIEEVRLPAPVARPRLAVVISCYNYERFIGAAIDSVLAQRRGDCEIVVVDDGSTDGSWQVIAQTRVNALRISNRGQVGACLAGFERTTAPFVLFLDADDILKPGSLAHIIDRLDDKVAKLQFPLTRIDSMGRVLGAGLPALEDFRDSIGLMEQVLRSGAYVSPPTSGNVFRRDICALLPEMSYDTGLDGVTLFAAPFFGDVVSLSKELGCYRVHANNMSGQGKGPNADGIRKDLRYFSLRMKHLRRILDRIGHGRQLARTEDMYFYIERQLCAEIASGRRPGLRNVIRLVGRMRHQHMPLKSRSAMTMFFLLATILPPKKAQSLLAYRFRFGPRSMFGFVTALIQRS</sequence>
<dbReference type="EMBL" id="CP040765">
    <property type="protein sequence ID" value="QDA36789.1"/>
    <property type="molecule type" value="Genomic_DNA"/>
</dbReference>
<protein>
    <submittedName>
        <fullName evidence="2">Glycosyltransferase family 2 protein</fullName>
    </submittedName>
</protein>
<dbReference type="RefSeq" id="WP_139616482.1">
    <property type="nucleotide sequence ID" value="NZ_CP040765.1"/>
</dbReference>
<dbReference type="PANTHER" id="PTHR43685">
    <property type="entry name" value="GLYCOSYLTRANSFERASE"/>
    <property type="match status" value="1"/>
</dbReference>
<dbReference type="InterPro" id="IPR029044">
    <property type="entry name" value="Nucleotide-diphossugar_trans"/>
</dbReference>
<gene>
    <name evidence="2" type="ORF">E4191_22155</name>
</gene>
<dbReference type="SUPFAM" id="SSF53448">
    <property type="entry name" value="Nucleotide-diphospho-sugar transferases"/>
    <property type="match status" value="1"/>
</dbReference>
<dbReference type="PANTHER" id="PTHR43685:SF11">
    <property type="entry name" value="GLYCOSYLTRANSFERASE TAGX-RELATED"/>
    <property type="match status" value="1"/>
</dbReference>
<dbReference type="InterPro" id="IPR050834">
    <property type="entry name" value="Glycosyltransf_2"/>
</dbReference>
<evidence type="ECO:0000313" key="2">
    <source>
        <dbReference type="EMBL" id="QDA36789.1"/>
    </source>
</evidence>
<reference evidence="3" key="1">
    <citation type="submission" date="2019-05" db="EMBL/GenBank/DDBJ databases">
        <title>Tamlana fucoidanivorans sp. nov., isolated from the surface of algae collected from Fujian province in China.</title>
        <authorList>
            <person name="Li J."/>
        </authorList>
    </citation>
    <scope>NUCLEOTIDE SEQUENCE [LARGE SCALE GENOMIC DNA]</scope>
    <source>
        <strain evidence="3">2251</strain>
        <plasmid evidence="3">unnamed1</plasmid>
    </source>
</reference>
<feature type="domain" description="Glycosyltransferase 2-like" evidence="1">
    <location>
        <begin position="21"/>
        <end position="119"/>
    </location>
</feature>
<geneLocation type="plasmid" evidence="2 3">
    <name>unnamed1</name>
</geneLocation>
<evidence type="ECO:0000259" key="1">
    <source>
        <dbReference type="Pfam" id="PF00535"/>
    </source>
</evidence>
<dbReference type="Gene3D" id="3.90.550.10">
    <property type="entry name" value="Spore Coat Polysaccharide Biosynthesis Protein SpsA, Chain A"/>
    <property type="match status" value="1"/>
</dbReference>
<name>A0A4Y5STU8_9RHOB</name>
<dbReference type="CDD" id="cd00761">
    <property type="entry name" value="Glyco_tranf_GTA_type"/>
    <property type="match status" value="1"/>
</dbReference>
<dbReference type="Proteomes" id="UP000296374">
    <property type="component" value="Plasmid unnamed1"/>
</dbReference>
<dbReference type="KEGG" id="plia:E4191_22155"/>